<evidence type="ECO:0000256" key="11">
    <source>
        <dbReference type="ARBA" id="ARBA00023268"/>
    </source>
</evidence>
<sequence>MDAGWALAAGLHPGDLTARTEAERFMVRCLALAFRGAGRVSPNPMVGAVLVGADGRVLAEGWHDQYGGPHAERVAIETALHQHGPEALRQATLYVNLEPCAHYGKTPPCADFILAHRIPRVVVGMVDPFPKVAGQGIARLRAHGVQVEVGVLEAACRRFNEAFVHHVQTGRPLVTLKIAQTLDGFVATRTGHSRWISGEAARRLVHQWRAVLDGVLVGSGTAAADDPALTVRHVEGRQPIRIVLDRTGTLAPTLRLFTDAYAASTIAVVGPGVRPPYAASLEQAGGRLWEVPLHQGHLDLQALLERLGREGGREGRPLQSLLVEAGPRLATALLQQHLVDRFFVFISPRLFGSGVPVLCDLNVRAVPEGRRFDTYRWTAVGPDLLFMGYNWTL</sequence>
<comment type="catalytic activity">
    <reaction evidence="12">
        <text>5-amino-6-(5-phospho-D-ribitylamino)uracil + NADP(+) = 5-amino-6-(5-phospho-D-ribosylamino)uracil + NADPH + H(+)</text>
        <dbReference type="Rhea" id="RHEA:17845"/>
        <dbReference type="ChEBI" id="CHEBI:15378"/>
        <dbReference type="ChEBI" id="CHEBI:57783"/>
        <dbReference type="ChEBI" id="CHEBI:58349"/>
        <dbReference type="ChEBI" id="CHEBI:58421"/>
        <dbReference type="ChEBI" id="CHEBI:58453"/>
        <dbReference type="EC" id="1.1.1.193"/>
    </reaction>
</comment>
<dbReference type="SUPFAM" id="SSF53597">
    <property type="entry name" value="Dihydrofolate reductase-like"/>
    <property type="match status" value="1"/>
</dbReference>
<keyword evidence="7 12" id="KW-0479">Metal-binding</keyword>
<dbReference type="PANTHER" id="PTHR38011">
    <property type="entry name" value="DIHYDROFOLATE REDUCTASE FAMILY PROTEIN (AFU_ORTHOLOGUE AFUA_8G06820)"/>
    <property type="match status" value="1"/>
</dbReference>
<dbReference type="InterPro" id="IPR024072">
    <property type="entry name" value="DHFR-like_dom_sf"/>
</dbReference>
<dbReference type="GO" id="GO:0008703">
    <property type="term" value="F:5-amino-6-(5-phosphoribosylamino)uracil reductase activity"/>
    <property type="evidence" value="ECO:0007669"/>
    <property type="project" value="UniProtKB-EC"/>
</dbReference>
<evidence type="ECO:0000256" key="13">
    <source>
        <dbReference type="PIRSR" id="PIRSR006769-1"/>
    </source>
</evidence>
<dbReference type="Pfam" id="PF00383">
    <property type="entry name" value="dCMP_cyt_deam_1"/>
    <property type="match status" value="1"/>
</dbReference>
<dbReference type="OrthoDB" id="9800865at2"/>
<feature type="domain" description="CMP/dCMP-type deaminase" evidence="16">
    <location>
        <begin position="20"/>
        <end position="148"/>
    </location>
</feature>
<dbReference type="NCBIfam" id="TIGR00326">
    <property type="entry name" value="eubact_ribD"/>
    <property type="match status" value="1"/>
</dbReference>
<evidence type="ECO:0000256" key="2">
    <source>
        <dbReference type="ARBA" id="ARBA00004882"/>
    </source>
</evidence>
<dbReference type="PROSITE" id="PS00903">
    <property type="entry name" value="CYT_DCMP_DEAMINASES_1"/>
    <property type="match status" value="1"/>
</dbReference>
<dbReference type="Proteomes" id="UP000185812">
    <property type="component" value="Unassembled WGS sequence"/>
</dbReference>
<accession>A0A1M6UCB5</accession>
<evidence type="ECO:0000256" key="15">
    <source>
        <dbReference type="PIRSR" id="PIRSR006769-3"/>
    </source>
</evidence>
<dbReference type="EC" id="3.5.4.26" evidence="12"/>
<evidence type="ECO:0000256" key="1">
    <source>
        <dbReference type="ARBA" id="ARBA00002151"/>
    </source>
</evidence>
<evidence type="ECO:0000259" key="16">
    <source>
        <dbReference type="PROSITE" id="PS51747"/>
    </source>
</evidence>
<evidence type="ECO:0000256" key="9">
    <source>
        <dbReference type="ARBA" id="ARBA00022857"/>
    </source>
</evidence>
<feature type="binding site" evidence="14">
    <location>
        <position position="179"/>
    </location>
    <ligand>
        <name>NADP(+)</name>
        <dbReference type="ChEBI" id="CHEBI:58349"/>
    </ligand>
</feature>
<dbReference type="InterPro" id="IPR050765">
    <property type="entry name" value="Riboflavin_Biosynth_HTPR"/>
</dbReference>
<dbReference type="RefSeq" id="WP_084660549.1">
    <property type="nucleotide sequence ID" value="NZ_FRAU01000005.1"/>
</dbReference>
<keyword evidence="18" id="KW-1185">Reference proteome</keyword>
<dbReference type="AlphaFoldDB" id="A0A1M6UCB5"/>
<comment type="pathway">
    <text evidence="2 12">Cofactor biosynthesis; riboflavin biosynthesis; 5-amino-6-(D-ribitylamino)uracil from GTP: step 2/4.</text>
</comment>
<evidence type="ECO:0000256" key="7">
    <source>
        <dbReference type="ARBA" id="ARBA00022723"/>
    </source>
</evidence>
<keyword evidence="6 12" id="KW-0686">Riboflavin biosynthesis</keyword>
<evidence type="ECO:0000256" key="14">
    <source>
        <dbReference type="PIRSR" id="PIRSR006769-2"/>
    </source>
</evidence>
<keyword evidence="8 12" id="KW-0862">Zinc</keyword>
<feature type="binding site" evidence="14">
    <location>
        <position position="209"/>
    </location>
    <ligand>
        <name>substrate</name>
    </ligand>
</feature>
<evidence type="ECO:0000256" key="4">
    <source>
        <dbReference type="ARBA" id="ARBA00005259"/>
    </source>
</evidence>
<dbReference type="InterPro" id="IPR004794">
    <property type="entry name" value="Eubact_RibD"/>
</dbReference>
<feature type="binding site" evidence="14">
    <location>
        <position position="193"/>
    </location>
    <ligand>
        <name>substrate</name>
    </ligand>
</feature>
<feature type="binding site" evidence="15">
    <location>
        <position position="70"/>
    </location>
    <ligand>
        <name>Zn(2+)</name>
        <dbReference type="ChEBI" id="CHEBI:29105"/>
        <note>catalytic</note>
    </ligand>
</feature>
<feature type="binding site" evidence="15">
    <location>
        <position position="100"/>
    </location>
    <ligand>
        <name>Zn(2+)</name>
        <dbReference type="ChEBI" id="CHEBI:29105"/>
        <note>catalytic</note>
    </ligand>
</feature>
<name>A0A1M6UCB5_9BACT</name>
<dbReference type="InterPro" id="IPR002125">
    <property type="entry name" value="CMP_dCMP_dom"/>
</dbReference>
<dbReference type="SUPFAM" id="SSF53927">
    <property type="entry name" value="Cytidine deaminase-like"/>
    <property type="match status" value="1"/>
</dbReference>
<dbReference type="PROSITE" id="PS51747">
    <property type="entry name" value="CYT_DCMP_DEAMINASES_2"/>
    <property type="match status" value="1"/>
</dbReference>
<feature type="binding site" evidence="14">
    <location>
        <position position="195"/>
    </location>
    <ligand>
        <name>NADP(+)</name>
        <dbReference type="ChEBI" id="CHEBI:58349"/>
    </ligand>
</feature>
<dbReference type="GO" id="GO:0009231">
    <property type="term" value="P:riboflavin biosynthetic process"/>
    <property type="evidence" value="ECO:0007669"/>
    <property type="project" value="UniProtKB-UniPathway"/>
</dbReference>
<feature type="binding site" evidence="14">
    <location>
        <position position="324"/>
    </location>
    <ligand>
        <name>substrate</name>
    </ligand>
</feature>
<dbReference type="PIRSF" id="PIRSF006769">
    <property type="entry name" value="RibD"/>
    <property type="match status" value="1"/>
</dbReference>
<evidence type="ECO:0000256" key="6">
    <source>
        <dbReference type="ARBA" id="ARBA00022619"/>
    </source>
</evidence>
<dbReference type="Gene3D" id="3.40.430.10">
    <property type="entry name" value="Dihydrofolate Reductase, subunit A"/>
    <property type="match status" value="1"/>
</dbReference>
<dbReference type="UniPathway" id="UPA00275">
    <property type="reaction ID" value="UER00401"/>
</dbReference>
<feature type="binding site" evidence="14">
    <location>
        <position position="221"/>
    </location>
    <ligand>
        <name>NADP(+)</name>
        <dbReference type="ChEBI" id="CHEBI:58349"/>
    </ligand>
</feature>
<feature type="binding site" evidence="15">
    <location>
        <position position="109"/>
    </location>
    <ligand>
        <name>Zn(2+)</name>
        <dbReference type="ChEBI" id="CHEBI:29105"/>
        <note>catalytic</note>
    </ligand>
</feature>
<keyword evidence="9 12" id="KW-0521">NADP</keyword>
<feature type="active site" description="Proton donor" evidence="13">
    <location>
        <position position="72"/>
    </location>
</feature>
<keyword evidence="12" id="KW-0378">Hydrolase</keyword>
<gene>
    <name evidence="17" type="ORF">SAMN04488087_1640</name>
</gene>
<dbReference type="PANTHER" id="PTHR38011:SF7">
    <property type="entry name" value="2,5-DIAMINO-6-RIBOSYLAMINO-4(3H)-PYRIMIDINONE 5'-PHOSPHATE REDUCTASE"/>
    <property type="match status" value="1"/>
</dbReference>
<feature type="binding site" evidence="14">
    <location>
        <position position="229"/>
    </location>
    <ligand>
        <name>substrate</name>
    </ligand>
</feature>
<dbReference type="EMBL" id="FRAU01000005">
    <property type="protein sequence ID" value="SHK66817.1"/>
    <property type="molecule type" value="Genomic_DNA"/>
</dbReference>
<comment type="similarity">
    <text evidence="4 12">In the N-terminal section; belongs to the cytidine and deoxycytidylate deaminase family.</text>
</comment>
<feature type="binding site" evidence="14">
    <location>
        <begin position="326"/>
        <end position="332"/>
    </location>
    <ligand>
        <name>NADP(+)</name>
        <dbReference type="ChEBI" id="CHEBI:58349"/>
    </ligand>
</feature>
<dbReference type="InterPro" id="IPR016193">
    <property type="entry name" value="Cytidine_deaminase-like"/>
</dbReference>
<dbReference type="STRING" id="633813.SAMN04488087_1640"/>
<evidence type="ECO:0000256" key="8">
    <source>
        <dbReference type="ARBA" id="ARBA00022833"/>
    </source>
</evidence>
<evidence type="ECO:0000256" key="12">
    <source>
        <dbReference type="PIRNR" id="PIRNR006769"/>
    </source>
</evidence>
<dbReference type="Gene3D" id="3.40.140.10">
    <property type="entry name" value="Cytidine Deaminase, domain 2"/>
    <property type="match status" value="1"/>
</dbReference>
<proteinExistence type="inferred from homology"/>
<dbReference type="Pfam" id="PF01872">
    <property type="entry name" value="RibD_C"/>
    <property type="match status" value="1"/>
</dbReference>
<comment type="pathway">
    <text evidence="3 12">Cofactor biosynthesis; riboflavin biosynthesis; 5-amino-6-(D-ribitylamino)uracil from GTP: step 3/4.</text>
</comment>
<comment type="catalytic activity">
    <reaction evidence="12">
        <text>2,5-diamino-6-hydroxy-4-(5-phosphoribosylamino)-pyrimidine + H2O + H(+) = 5-amino-6-(5-phospho-D-ribosylamino)uracil + NH4(+)</text>
        <dbReference type="Rhea" id="RHEA:21868"/>
        <dbReference type="ChEBI" id="CHEBI:15377"/>
        <dbReference type="ChEBI" id="CHEBI:15378"/>
        <dbReference type="ChEBI" id="CHEBI:28938"/>
        <dbReference type="ChEBI" id="CHEBI:58453"/>
        <dbReference type="ChEBI" id="CHEBI:58614"/>
        <dbReference type="EC" id="3.5.4.26"/>
    </reaction>
</comment>
<evidence type="ECO:0000256" key="5">
    <source>
        <dbReference type="ARBA" id="ARBA00007417"/>
    </source>
</evidence>
<evidence type="ECO:0000256" key="3">
    <source>
        <dbReference type="ARBA" id="ARBA00004910"/>
    </source>
</evidence>
<reference evidence="18" key="1">
    <citation type="submission" date="2016-11" db="EMBL/GenBank/DDBJ databases">
        <authorList>
            <person name="Varghese N."/>
            <person name="Submissions S."/>
        </authorList>
    </citation>
    <scope>NUCLEOTIDE SEQUENCE [LARGE SCALE GENOMIC DNA]</scope>
    <source>
        <strain evidence="18">DSM 22212</strain>
    </source>
</reference>
<comment type="similarity">
    <text evidence="5 12">In the C-terminal section; belongs to the HTP reductase family.</text>
</comment>
<keyword evidence="11" id="KW-0511">Multifunctional enzyme</keyword>
<dbReference type="EC" id="1.1.1.193" evidence="12"/>
<organism evidence="17 18">
    <name type="scientific">Rhodothermus profundi</name>
    <dbReference type="NCBI Taxonomy" id="633813"/>
    <lineage>
        <taxon>Bacteria</taxon>
        <taxon>Pseudomonadati</taxon>
        <taxon>Rhodothermota</taxon>
        <taxon>Rhodothermia</taxon>
        <taxon>Rhodothermales</taxon>
        <taxon>Rhodothermaceae</taxon>
        <taxon>Rhodothermus</taxon>
    </lineage>
</organism>
<comment type="function">
    <text evidence="1 12">Converts 2,5-diamino-6-(ribosylamino)-4(3h)-pyrimidinone 5'-phosphate into 5-amino-6-(ribosylamino)-2,4(1h,3h)-pyrimidinedione 5'-phosphate.</text>
</comment>
<evidence type="ECO:0000313" key="18">
    <source>
        <dbReference type="Proteomes" id="UP000185812"/>
    </source>
</evidence>
<evidence type="ECO:0000313" key="17">
    <source>
        <dbReference type="EMBL" id="SHK66817.1"/>
    </source>
</evidence>
<dbReference type="CDD" id="cd01284">
    <property type="entry name" value="Riboflavin_deaminase-reductase"/>
    <property type="match status" value="1"/>
</dbReference>
<protein>
    <recommendedName>
        <fullName evidence="12">Riboflavin biosynthesis protein RibD</fullName>
    </recommendedName>
    <domain>
        <recommendedName>
            <fullName evidence="12">Diaminohydroxyphosphoribosylaminopyrimidine deaminase</fullName>
            <shortName evidence="12">DRAP deaminase</shortName>
            <ecNumber evidence="12">3.5.4.26</ecNumber>
        </recommendedName>
        <alternativeName>
            <fullName evidence="12">Riboflavin-specific deaminase</fullName>
        </alternativeName>
    </domain>
    <domain>
        <recommendedName>
            <fullName evidence="12">5-amino-6-(5-phosphoribosylamino)uracil reductase</fullName>
            <ecNumber evidence="12">1.1.1.193</ecNumber>
        </recommendedName>
        <alternativeName>
            <fullName evidence="12">HTP reductase</fullName>
        </alternativeName>
    </domain>
</protein>
<keyword evidence="10 12" id="KW-0560">Oxidoreductase</keyword>
<comment type="cofactor">
    <cofactor evidence="12 15">
        <name>Zn(2+)</name>
        <dbReference type="ChEBI" id="CHEBI:29105"/>
    </cofactor>
    <text evidence="12 15">Binds 1 zinc ion.</text>
</comment>
<feature type="binding site" evidence="14">
    <location>
        <position position="232"/>
    </location>
    <ligand>
        <name>substrate</name>
    </ligand>
</feature>
<feature type="binding site" evidence="14">
    <location>
        <position position="225"/>
    </location>
    <ligand>
        <name>NADP(+)</name>
        <dbReference type="ChEBI" id="CHEBI:58349"/>
    </ligand>
</feature>
<dbReference type="GO" id="GO:0008835">
    <property type="term" value="F:diaminohydroxyphosphoribosylaminopyrimidine deaminase activity"/>
    <property type="evidence" value="ECO:0007669"/>
    <property type="project" value="UniProtKB-EC"/>
</dbReference>
<dbReference type="GO" id="GO:0008270">
    <property type="term" value="F:zinc ion binding"/>
    <property type="evidence" value="ECO:0007669"/>
    <property type="project" value="InterPro"/>
</dbReference>
<dbReference type="InterPro" id="IPR002734">
    <property type="entry name" value="RibDG_C"/>
</dbReference>
<evidence type="ECO:0000256" key="10">
    <source>
        <dbReference type="ARBA" id="ARBA00023002"/>
    </source>
</evidence>
<dbReference type="InterPro" id="IPR016192">
    <property type="entry name" value="APOBEC/CMP_deaminase_Zn-bd"/>
</dbReference>